<gene>
    <name evidence="1" type="ORF">GCM10009798_27040</name>
</gene>
<dbReference type="RefSeq" id="WP_344045495.1">
    <property type="nucleotide sequence ID" value="NZ_BAAAPB010000002.1"/>
</dbReference>
<keyword evidence="2" id="KW-1185">Reference proteome</keyword>
<accession>A0ABP5CKI6</accession>
<name>A0ABP5CKI6_9ACTN</name>
<dbReference type="EMBL" id="BAAAPB010000002">
    <property type="protein sequence ID" value="GAA1965345.1"/>
    <property type="molecule type" value="Genomic_DNA"/>
</dbReference>
<sequence>MSDVVVNDPGVASQIDIRSCVCEVEASRESAISQWVDDVILINGLSTSLMRGDHDVTVAQMLVAQMVGSTENYYRTVFADLANTCPWVARNVAADSIPFAAVRTFASGKAGYGLVEGVLFSSRGVISAQMKRFTKYRVNDDSTLGKAINAFDSVCAIRHAAVHWSGRFDTRAHGALQIDVLSKTQYGVSLDLRAIQDSLAACDFLVRTSNQVLFDHTLKRWLDEGYLGPDVSQADNRARCQALSAMFAEKRLKSVVTKRITESVDAV</sequence>
<evidence type="ECO:0000313" key="2">
    <source>
        <dbReference type="Proteomes" id="UP001500571"/>
    </source>
</evidence>
<proteinExistence type="predicted"/>
<protein>
    <submittedName>
        <fullName evidence="1">Uncharacterized protein</fullName>
    </submittedName>
</protein>
<evidence type="ECO:0000313" key="1">
    <source>
        <dbReference type="EMBL" id="GAA1965345.1"/>
    </source>
</evidence>
<organism evidence="1 2">
    <name type="scientific">Nocardioides panacihumi</name>
    <dbReference type="NCBI Taxonomy" id="400774"/>
    <lineage>
        <taxon>Bacteria</taxon>
        <taxon>Bacillati</taxon>
        <taxon>Actinomycetota</taxon>
        <taxon>Actinomycetes</taxon>
        <taxon>Propionibacteriales</taxon>
        <taxon>Nocardioidaceae</taxon>
        <taxon>Nocardioides</taxon>
    </lineage>
</organism>
<comment type="caution">
    <text evidence="1">The sequence shown here is derived from an EMBL/GenBank/DDBJ whole genome shotgun (WGS) entry which is preliminary data.</text>
</comment>
<dbReference type="Proteomes" id="UP001500571">
    <property type="component" value="Unassembled WGS sequence"/>
</dbReference>
<reference evidence="2" key="1">
    <citation type="journal article" date="2019" name="Int. J. Syst. Evol. Microbiol.">
        <title>The Global Catalogue of Microorganisms (GCM) 10K type strain sequencing project: providing services to taxonomists for standard genome sequencing and annotation.</title>
        <authorList>
            <consortium name="The Broad Institute Genomics Platform"/>
            <consortium name="The Broad Institute Genome Sequencing Center for Infectious Disease"/>
            <person name="Wu L."/>
            <person name="Ma J."/>
        </authorList>
    </citation>
    <scope>NUCLEOTIDE SEQUENCE [LARGE SCALE GENOMIC DNA]</scope>
    <source>
        <strain evidence="2">JCM 15309</strain>
    </source>
</reference>